<evidence type="ECO:0000313" key="3">
    <source>
        <dbReference type="Proteomes" id="UP000182498"/>
    </source>
</evidence>
<dbReference type="RefSeq" id="WP_073883996.1">
    <property type="nucleotide sequence ID" value="NZ_FAUH01000008.1"/>
</dbReference>
<accession>A0A0X2NML9</accession>
<reference evidence="3" key="1">
    <citation type="submission" date="2015-11" db="EMBL/GenBank/DDBJ databases">
        <authorList>
            <person name="Dugat-Bony E."/>
        </authorList>
    </citation>
    <scope>NUCLEOTIDE SEQUENCE [LARGE SCALE GENOMIC DNA]</scope>
    <source>
        <strain evidence="3">Mu292</strain>
    </source>
</reference>
<organism evidence="2 3">
    <name type="scientific">Corynebacterium variabile</name>
    <dbReference type="NCBI Taxonomy" id="1727"/>
    <lineage>
        <taxon>Bacteria</taxon>
        <taxon>Bacillati</taxon>
        <taxon>Actinomycetota</taxon>
        <taxon>Actinomycetes</taxon>
        <taxon>Mycobacteriales</taxon>
        <taxon>Corynebacteriaceae</taxon>
        <taxon>Corynebacterium</taxon>
    </lineage>
</organism>
<dbReference type="OrthoDB" id="9810570at2"/>
<gene>
    <name evidence="2" type="ORF">CVAR292_01407</name>
</gene>
<sequence>MTFTVAEVRWLATHPEAVEAAGQLDLTASTQLSDLTRLREIAAGTGGTGGTGAADDVDPAAAARALAELIGARRAAVRGVKIPVNPDGTARTDWMACTDSAQQATPAAVAEVRVQHLLSVAEGRSVADVTCSVGTELAGLTAPDVRGRFGTVIGGDLDAARLAMARINLPEVPLVRADAVVPALRADVIVADPARRTARGRIRDPRDLLPPLPDLLAVWQAAGAELAVKCAPGIDYSEWEGQVDVVSVAPGGPGAPGVKEVCLYTPGLATVPGTGGQHSQGRRAVVVGQDDTAVLTTADRESEEVGAVGRYILDPDGAVVRAGLVRQYAARLGWWRVDPHIAYLSGDRFDDTVRDALLPGQRVFEVLDTVPVKKLKAVLAAHDCGALEILVRGADVDPDVLRKKMRSGGALKGSAPLTVVIARIGRSPVAAVCRPVW</sequence>
<name>A0A0X2NML9_9CORY</name>
<proteinExistence type="predicted"/>
<dbReference type="AlphaFoldDB" id="A0A0X2NML9"/>
<dbReference type="Proteomes" id="UP000182498">
    <property type="component" value="Unassembled WGS sequence"/>
</dbReference>
<dbReference type="InterPro" id="IPR041497">
    <property type="entry name" value="Thump-like"/>
</dbReference>
<dbReference type="Pfam" id="PF18096">
    <property type="entry name" value="Thump_like"/>
    <property type="match status" value="1"/>
</dbReference>
<keyword evidence="3" id="KW-1185">Reference proteome</keyword>
<evidence type="ECO:0000313" key="2">
    <source>
        <dbReference type="EMBL" id="CUU66069.1"/>
    </source>
</evidence>
<dbReference type="InterPro" id="IPR029063">
    <property type="entry name" value="SAM-dependent_MTases_sf"/>
</dbReference>
<protein>
    <recommendedName>
        <fullName evidence="1">THUMP-like domain-containing protein</fullName>
    </recommendedName>
</protein>
<dbReference type="EMBL" id="FAUH01000008">
    <property type="protein sequence ID" value="CUU66069.1"/>
    <property type="molecule type" value="Genomic_DNA"/>
</dbReference>
<dbReference type="SUPFAM" id="SSF53335">
    <property type="entry name" value="S-adenosyl-L-methionine-dependent methyltransferases"/>
    <property type="match status" value="1"/>
</dbReference>
<evidence type="ECO:0000259" key="1">
    <source>
        <dbReference type="Pfam" id="PF18096"/>
    </source>
</evidence>
<feature type="domain" description="THUMP-like" evidence="1">
    <location>
        <begin position="362"/>
        <end position="435"/>
    </location>
</feature>
<dbReference type="Gene3D" id="3.40.50.150">
    <property type="entry name" value="Vaccinia Virus protein VP39"/>
    <property type="match status" value="1"/>
</dbReference>